<gene>
    <name evidence="1" type="ORF">PSYCIT7_007400</name>
</gene>
<dbReference type="EMBL" id="CP073636">
    <property type="protein sequence ID" value="QUP68530.1"/>
    <property type="molecule type" value="Genomic_DNA"/>
</dbReference>
<proteinExistence type="predicted"/>
<evidence type="ECO:0000313" key="2">
    <source>
        <dbReference type="Proteomes" id="UP000005924"/>
    </source>
</evidence>
<accession>A0A8T8M484</accession>
<evidence type="ECO:0000313" key="1">
    <source>
        <dbReference type="EMBL" id="QUP68530.1"/>
    </source>
</evidence>
<reference evidence="1" key="1">
    <citation type="journal article" date="2011" name="PLoS Pathog.">
        <title>Dynamic evolution of pathogenicity revealed by sequencing and comparative genomics of 19 Pseudomonas syringae isolates.</title>
        <authorList>
            <person name="Baltrus D.A."/>
            <person name="Nishimura M.T."/>
            <person name="Romanchuk A."/>
            <person name="Chang J.H."/>
            <person name="Mukhtar M.S."/>
            <person name="Cherkis K."/>
            <person name="Roach J."/>
            <person name="Grant S.R."/>
            <person name="Jones C.D."/>
            <person name="Dangl J.L."/>
        </authorList>
    </citation>
    <scope>NUCLEOTIDE SEQUENCE</scope>
    <source>
        <strain evidence="1">Cit 7</strain>
    </source>
</reference>
<dbReference type="Proteomes" id="UP000005924">
    <property type="component" value="Chromosome"/>
</dbReference>
<sequence length="96" mass="10578">MKEVEVRSLGDFATLCLGCAVKGFELPADIVVRVKGQKSEKAQYLDAQKIQAFRQNLAAQVAEQTRGKPLGALPLHQLQEINSRLRAGDLSDWTNV</sequence>
<name>A0A8T8M484_PSESX</name>
<reference evidence="1" key="2">
    <citation type="submission" date="2021-04" db="EMBL/GenBank/DDBJ databases">
        <title>A complete genome sequence for Pseudomonas syringae Cit7.</title>
        <authorList>
            <person name="Baltrus D.A."/>
        </authorList>
    </citation>
    <scope>NUCLEOTIDE SEQUENCE</scope>
    <source>
        <strain evidence="1">Cit 7</strain>
    </source>
</reference>
<dbReference type="AlphaFoldDB" id="A0A8T8M484"/>
<protein>
    <submittedName>
        <fullName evidence="1">Uncharacterized protein</fullName>
    </submittedName>
</protein>
<organism evidence="1 2">
    <name type="scientific">Pseudomonas syringae Cit 7</name>
    <dbReference type="NCBI Taxonomy" id="629264"/>
    <lineage>
        <taxon>Bacteria</taxon>
        <taxon>Pseudomonadati</taxon>
        <taxon>Pseudomonadota</taxon>
        <taxon>Gammaproteobacteria</taxon>
        <taxon>Pseudomonadales</taxon>
        <taxon>Pseudomonadaceae</taxon>
        <taxon>Pseudomonas</taxon>
        <taxon>Pseudomonas syringae</taxon>
    </lineage>
</organism>